<name>A0A1G9UI78_9BACT</name>
<dbReference type="InterPro" id="IPR019795">
    <property type="entry name" value="Globin_bac-like_CS"/>
</dbReference>
<evidence type="ECO:0000256" key="7">
    <source>
        <dbReference type="SAM" id="SignalP"/>
    </source>
</evidence>
<gene>
    <name evidence="8" type="ORF">SAMN05660860_02843</name>
</gene>
<keyword evidence="5 6" id="KW-0408">Iron</keyword>
<dbReference type="Proteomes" id="UP000182146">
    <property type="component" value="Unassembled WGS sequence"/>
</dbReference>
<evidence type="ECO:0000256" key="3">
    <source>
        <dbReference type="ARBA" id="ARBA00022617"/>
    </source>
</evidence>
<dbReference type="GO" id="GO:0015671">
    <property type="term" value="P:oxygen transport"/>
    <property type="evidence" value="ECO:0007669"/>
    <property type="project" value="InterPro"/>
</dbReference>
<dbReference type="PROSITE" id="PS01213">
    <property type="entry name" value="GLOBIN_FAM_2"/>
    <property type="match status" value="1"/>
</dbReference>
<feature type="binding site" description="distal binding residue" evidence="6">
    <location>
        <position position="113"/>
    </location>
    <ligand>
        <name>heme</name>
        <dbReference type="ChEBI" id="CHEBI:30413"/>
    </ligand>
    <ligandPart>
        <name>Fe</name>
        <dbReference type="ChEBI" id="CHEBI:18248"/>
    </ligandPart>
</feature>
<dbReference type="Gene3D" id="1.10.490.10">
    <property type="entry name" value="Globins"/>
    <property type="match status" value="1"/>
</dbReference>
<dbReference type="InterPro" id="IPR001486">
    <property type="entry name" value="Hemoglobin_trunc"/>
</dbReference>
<evidence type="ECO:0000313" key="8">
    <source>
        <dbReference type="EMBL" id="SDM59618.1"/>
    </source>
</evidence>
<dbReference type="InterPro" id="IPR012292">
    <property type="entry name" value="Globin/Proto"/>
</dbReference>
<dbReference type="InterPro" id="IPR009050">
    <property type="entry name" value="Globin-like_sf"/>
</dbReference>
<keyword evidence="4 6" id="KW-0479">Metal-binding</keyword>
<accession>A0A1G9UI78</accession>
<feature type="signal peptide" evidence="7">
    <location>
        <begin position="1"/>
        <end position="24"/>
    </location>
</feature>
<keyword evidence="3 6" id="KW-0349">Heme</keyword>
<dbReference type="STRING" id="392333.SAMN05660860_02843"/>
<organism evidence="8 9">
    <name type="scientific">Geoalkalibacter ferrihydriticus</name>
    <dbReference type="NCBI Taxonomy" id="392333"/>
    <lineage>
        <taxon>Bacteria</taxon>
        <taxon>Pseudomonadati</taxon>
        <taxon>Thermodesulfobacteriota</taxon>
        <taxon>Desulfuromonadia</taxon>
        <taxon>Desulfuromonadales</taxon>
        <taxon>Geoalkalibacteraceae</taxon>
        <taxon>Geoalkalibacter</taxon>
    </lineage>
</organism>
<comment type="cofactor">
    <cofactor evidence="1">
        <name>heme</name>
        <dbReference type="ChEBI" id="CHEBI:30413"/>
    </cofactor>
</comment>
<dbReference type="Pfam" id="PF01152">
    <property type="entry name" value="Bac_globin"/>
    <property type="match status" value="1"/>
</dbReference>
<evidence type="ECO:0000256" key="6">
    <source>
        <dbReference type="PIRSR" id="PIRSR601486-1"/>
    </source>
</evidence>
<dbReference type="EMBL" id="FNGU01000007">
    <property type="protein sequence ID" value="SDM59618.1"/>
    <property type="molecule type" value="Genomic_DNA"/>
</dbReference>
<dbReference type="AlphaFoldDB" id="A0A1G9UI78"/>
<feature type="chain" id="PRO_5010183348" evidence="7">
    <location>
        <begin position="25"/>
        <end position="165"/>
    </location>
</feature>
<reference evidence="8 9" key="1">
    <citation type="submission" date="2016-10" db="EMBL/GenBank/DDBJ databases">
        <authorList>
            <person name="de Groot N.N."/>
        </authorList>
    </citation>
    <scope>NUCLEOTIDE SEQUENCE [LARGE SCALE GENOMIC DNA]</scope>
    <source>
        <strain evidence="8 9">DSM 17813</strain>
    </source>
</reference>
<evidence type="ECO:0000313" key="9">
    <source>
        <dbReference type="Proteomes" id="UP000182146"/>
    </source>
</evidence>
<protein>
    <submittedName>
        <fullName evidence="8">Hemoglobin</fullName>
    </submittedName>
</protein>
<dbReference type="SUPFAM" id="SSF46458">
    <property type="entry name" value="Globin-like"/>
    <property type="match status" value="1"/>
</dbReference>
<sequence length="165" mass="17772">MKKTSLTLITALVFLAAPAGQSFSAMHTAAQSQEPTAAETKSPEPSLYAQLGGEAAVDAAVDRFYAKVLADDRVSDFFEGVDMQRQAAKQKEFLIFAFGGPVTYSGQDMRAAHAHLVEEKGLSDMHFDAIVELLGETLREMGVEENLIAQAAAVAEIVREPVLNK</sequence>
<keyword evidence="2" id="KW-0813">Transport</keyword>
<dbReference type="CDD" id="cd00454">
    <property type="entry name" value="TrHb1_N"/>
    <property type="match status" value="1"/>
</dbReference>
<evidence type="ECO:0000256" key="1">
    <source>
        <dbReference type="ARBA" id="ARBA00001971"/>
    </source>
</evidence>
<evidence type="ECO:0000256" key="2">
    <source>
        <dbReference type="ARBA" id="ARBA00022448"/>
    </source>
</evidence>
<keyword evidence="7" id="KW-0732">Signal</keyword>
<dbReference type="GO" id="GO:0046872">
    <property type="term" value="F:metal ion binding"/>
    <property type="evidence" value="ECO:0007669"/>
    <property type="project" value="UniProtKB-KW"/>
</dbReference>
<dbReference type="GO" id="GO:0020037">
    <property type="term" value="F:heme binding"/>
    <property type="evidence" value="ECO:0007669"/>
    <property type="project" value="InterPro"/>
</dbReference>
<evidence type="ECO:0000256" key="5">
    <source>
        <dbReference type="ARBA" id="ARBA00023004"/>
    </source>
</evidence>
<evidence type="ECO:0000256" key="4">
    <source>
        <dbReference type="ARBA" id="ARBA00022723"/>
    </source>
</evidence>
<dbReference type="GO" id="GO:0019825">
    <property type="term" value="F:oxygen binding"/>
    <property type="evidence" value="ECO:0007669"/>
    <property type="project" value="InterPro"/>
</dbReference>
<proteinExistence type="predicted"/>